<dbReference type="GO" id="GO:0160237">
    <property type="term" value="F:D-Ala-D-Ala dipeptidase activity"/>
    <property type="evidence" value="ECO:0007669"/>
    <property type="project" value="UniProtKB-EC"/>
</dbReference>
<evidence type="ECO:0000313" key="12">
    <source>
        <dbReference type="Proteomes" id="UP000199632"/>
    </source>
</evidence>
<dbReference type="GO" id="GO:0071555">
    <property type="term" value="P:cell wall organization"/>
    <property type="evidence" value="ECO:0007669"/>
    <property type="project" value="UniProtKB-KW"/>
</dbReference>
<dbReference type="GO" id="GO:0008270">
    <property type="term" value="F:zinc ion binding"/>
    <property type="evidence" value="ECO:0007669"/>
    <property type="project" value="UniProtKB-UniRule"/>
</dbReference>
<evidence type="ECO:0000256" key="4">
    <source>
        <dbReference type="ARBA" id="ARBA00022801"/>
    </source>
</evidence>
<comment type="function">
    <text evidence="9 10">Catalyzes hydrolysis of the D-alanyl-D-alanine dipeptide.</text>
</comment>
<evidence type="ECO:0000256" key="10">
    <source>
        <dbReference type="PIRNR" id="PIRNR026671"/>
    </source>
</evidence>
<dbReference type="EC" id="3.4.13.22" evidence="9 10"/>
<reference evidence="12" key="1">
    <citation type="submission" date="2016-10" db="EMBL/GenBank/DDBJ databases">
        <authorList>
            <person name="Varghese N."/>
            <person name="Submissions S."/>
        </authorList>
    </citation>
    <scope>NUCLEOTIDE SEQUENCE [LARGE SCALE GENOMIC DNA]</scope>
    <source>
        <strain evidence="12">DSM 44718</strain>
    </source>
</reference>
<dbReference type="GO" id="GO:0008237">
    <property type="term" value="F:metallopeptidase activity"/>
    <property type="evidence" value="ECO:0007669"/>
    <property type="project" value="UniProtKB-KW"/>
</dbReference>
<protein>
    <recommendedName>
        <fullName evidence="9 10">D-alanyl-D-alanine dipeptidase</fullName>
        <shortName evidence="9 10">D-Ala-D-Ala dipeptidase</shortName>
        <ecNumber evidence="9 10">3.4.13.22</ecNumber>
    </recommendedName>
</protein>
<evidence type="ECO:0000256" key="1">
    <source>
        <dbReference type="ARBA" id="ARBA00001362"/>
    </source>
</evidence>
<accession>A0A1H3UMY0</accession>
<dbReference type="OrthoDB" id="9801430at2"/>
<keyword evidence="8 10" id="KW-0961">Cell wall biogenesis/degradation</keyword>
<keyword evidence="6 9" id="KW-0224">Dipeptidase</keyword>
<dbReference type="InterPro" id="IPR009045">
    <property type="entry name" value="Zn_M74/Hedgehog-like"/>
</dbReference>
<organism evidence="11 12">
    <name type="scientific">Asanoa ishikariensis</name>
    <dbReference type="NCBI Taxonomy" id="137265"/>
    <lineage>
        <taxon>Bacteria</taxon>
        <taxon>Bacillati</taxon>
        <taxon>Actinomycetota</taxon>
        <taxon>Actinomycetes</taxon>
        <taxon>Micromonosporales</taxon>
        <taxon>Micromonosporaceae</taxon>
        <taxon>Asanoa</taxon>
    </lineage>
</organism>
<dbReference type="HAMAP" id="MF_01924">
    <property type="entry name" value="A_A_dipeptidase"/>
    <property type="match status" value="1"/>
</dbReference>
<gene>
    <name evidence="11" type="ORF">SAMN05421684_7595</name>
</gene>
<sequence>MILISDPRVAAVPVHDTGEAMVDLRTVDELRVDDRLADPAGAYAHMREGAVSRLLAAQRSLPAGLRLLVVEAYRPLSLQRSYFNDYQSELRALYPGWDEERVYVEASKYVSPPSVAPHSTGGTVDLTLVGPDGRELDMGTAVNDSPVASGNACFTAAAHISALARRNRYVLGTALRLAGFANYPTEWWHWSYGDRYWALGTGASQTRYGPIDLS</sequence>
<keyword evidence="12" id="KW-1185">Reference proteome</keyword>
<dbReference type="AlphaFoldDB" id="A0A1H3UMY0"/>
<evidence type="ECO:0000256" key="9">
    <source>
        <dbReference type="HAMAP-Rule" id="MF_01924"/>
    </source>
</evidence>
<evidence type="ECO:0000256" key="5">
    <source>
        <dbReference type="ARBA" id="ARBA00022833"/>
    </source>
</evidence>
<evidence type="ECO:0000256" key="3">
    <source>
        <dbReference type="ARBA" id="ARBA00022723"/>
    </source>
</evidence>
<feature type="binding site" evidence="9">
    <location>
        <position position="189"/>
    </location>
    <ligand>
        <name>Zn(2+)</name>
        <dbReference type="ChEBI" id="CHEBI:29105"/>
        <note>catalytic</note>
    </ligand>
</feature>
<feature type="active site" description="Proton donor/acceptor" evidence="9">
    <location>
        <position position="186"/>
    </location>
</feature>
<keyword evidence="3 9" id="KW-0479">Metal-binding</keyword>
<dbReference type="STRING" id="137265.SAMN05421684_7595"/>
<evidence type="ECO:0000313" key="11">
    <source>
        <dbReference type="EMBL" id="SDZ63792.1"/>
    </source>
</evidence>
<dbReference type="InterPro" id="IPR000755">
    <property type="entry name" value="A_A_dipeptidase"/>
</dbReference>
<dbReference type="PANTHER" id="PTHR43126:SF2">
    <property type="entry name" value="D-ALANYL-D-ALANINE DIPEPTIDASE"/>
    <property type="match status" value="1"/>
</dbReference>
<evidence type="ECO:0000256" key="7">
    <source>
        <dbReference type="ARBA" id="ARBA00023049"/>
    </source>
</evidence>
<proteinExistence type="inferred from homology"/>
<comment type="catalytic activity">
    <reaction evidence="1 9 10">
        <text>D-alanyl-D-alanine + H2O = 2 D-alanine</text>
        <dbReference type="Rhea" id="RHEA:20661"/>
        <dbReference type="ChEBI" id="CHEBI:15377"/>
        <dbReference type="ChEBI" id="CHEBI:57416"/>
        <dbReference type="ChEBI" id="CHEBI:57822"/>
        <dbReference type="EC" id="3.4.13.22"/>
    </reaction>
</comment>
<feature type="site" description="Transition state stabilizer" evidence="9">
    <location>
        <position position="74"/>
    </location>
</feature>
<name>A0A1H3UMY0_9ACTN</name>
<dbReference type="Proteomes" id="UP000199632">
    <property type="component" value="Unassembled WGS sequence"/>
</dbReference>
<dbReference type="PIRSF" id="PIRSF026671">
    <property type="entry name" value="AA_dipeptidase"/>
    <property type="match status" value="1"/>
</dbReference>
<dbReference type="CDD" id="cd14843">
    <property type="entry name" value="D-Ala-D-Ala_dipeptidase_like"/>
    <property type="match status" value="1"/>
</dbReference>
<evidence type="ECO:0000256" key="8">
    <source>
        <dbReference type="ARBA" id="ARBA00023316"/>
    </source>
</evidence>
<dbReference type="EMBL" id="FNQB01000005">
    <property type="protein sequence ID" value="SDZ63792.1"/>
    <property type="molecule type" value="Genomic_DNA"/>
</dbReference>
<dbReference type="GO" id="GO:0006508">
    <property type="term" value="P:proteolysis"/>
    <property type="evidence" value="ECO:0007669"/>
    <property type="project" value="UniProtKB-KW"/>
</dbReference>
<dbReference type="PANTHER" id="PTHR43126">
    <property type="entry name" value="D-ALANYL-D-ALANINE DIPEPTIDASE"/>
    <property type="match status" value="1"/>
</dbReference>
<dbReference type="Gene3D" id="3.30.1380.10">
    <property type="match status" value="1"/>
</dbReference>
<evidence type="ECO:0000256" key="6">
    <source>
        <dbReference type="ARBA" id="ARBA00022997"/>
    </source>
</evidence>
<keyword evidence="7 9" id="KW-0482">Metalloprotease</keyword>
<feature type="binding site" evidence="9">
    <location>
        <position position="125"/>
    </location>
    <ligand>
        <name>Zn(2+)</name>
        <dbReference type="ChEBI" id="CHEBI:29105"/>
        <note>catalytic</note>
    </ligand>
</feature>
<dbReference type="SUPFAM" id="SSF55166">
    <property type="entry name" value="Hedgehog/DD-peptidase"/>
    <property type="match status" value="1"/>
</dbReference>
<dbReference type="Pfam" id="PF01427">
    <property type="entry name" value="Peptidase_M15"/>
    <property type="match status" value="1"/>
</dbReference>
<feature type="binding site" evidence="9">
    <location>
        <position position="118"/>
    </location>
    <ligand>
        <name>Zn(2+)</name>
        <dbReference type="ChEBI" id="CHEBI:29105"/>
        <note>catalytic</note>
    </ligand>
</feature>
<keyword evidence="5 9" id="KW-0862">Zinc</keyword>
<evidence type="ECO:0000256" key="2">
    <source>
        <dbReference type="ARBA" id="ARBA00022670"/>
    </source>
</evidence>
<comment type="similarity">
    <text evidence="9 10">Belongs to the peptidase M15D family.</text>
</comment>
<dbReference type="RefSeq" id="WP_090803135.1">
    <property type="nucleotide sequence ID" value="NZ_BOND01000029.1"/>
</dbReference>
<comment type="cofactor">
    <cofactor evidence="9">
        <name>Zn(2+)</name>
        <dbReference type="ChEBI" id="CHEBI:29105"/>
    </cofactor>
    <text evidence="9">Binds 1 zinc ion per subunit.</text>
</comment>
<keyword evidence="2 9" id="KW-0645">Protease</keyword>
<keyword evidence="4 9" id="KW-0378">Hydrolase</keyword>